<dbReference type="InterPro" id="IPR012867">
    <property type="entry name" value="DUF1648"/>
</dbReference>
<gene>
    <name evidence="3" type="ORF">ACFQ41_03000</name>
</gene>
<dbReference type="Proteomes" id="UP001597199">
    <property type="component" value="Unassembled WGS sequence"/>
</dbReference>
<protein>
    <submittedName>
        <fullName evidence="3">DUF1648 domain-containing protein</fullName>
    </submittedName>
</protein>
<evidence type="ECO:0000313" key="3">
    <source>
        <dbReference type="EMBL" id="MFD1398271.1"/>
    </source>
</evidence>
<evidence type="ECO:0000259" key="2">
    <source>
        <dbReference type="Pfam" id="PF07853"/>
    </source>
</evidence>
<evidence type="ECO:0000256" key="1">
    <source>
        <dbReference type="SAM" id="Phobius"/>
    </source>
</evidence>
<accession>A0ABW4BCQ1</accession>
<sequence>MKKFRWLNWGIVLVGMLLTVGFIALSPNQVVMHFNGSGAADSWSSRWGLFLEPAILAGLGLICDRVAAVQRKRSGMQAVPVVLFNEWRYLALMGLVLIGFALLQLSQMGWLN</sequence>
<keyword evidence="1" id="KW-1133">Transmembrane helix</keyword>
<name>A0ABW4BCQ1_9LACO</name>
<keyword evidence="4" id="KW-1185">Reference proteome</keyword>
<feature type="transmembrane region" description="Helical" evidence="1">
    <location>
        <begin position="47"/>
        <end position="68"/>
    </location>
</feature>
<feature type="transmembrane region" description="Helical" evidence="1">
    <location>
        <begin position="7"/>
        <end position="27"/>
    </location>
</feature>
<feature type="domain" description="DUF1648" evidence="2">
    <location>
        <begin position="11"/>
        <end position="56"/>
    </location>
</feature>
<feature type="transmembrane region" description="Helical" evidence="1">
    <location>
        <begin position="89"/>
        <end position="110"/>
    </location>
</feature>
<dbReference type="EMBL" id="JBHTOA010000016">
    <property type="protein sequence ID" value="MFD1398271.1"/>
    <property type="molecule type" value="Genomic_DNA"/>
</dbReference>
<evidence type="ECO:0000313" key="4">
    <source>
        <dbReference type="Proteomes" id="UP001597199"/>
    </source>
</evidence>
<comment type="caution">
    <text evidence="3">The sequence shown here is derived from an EMBL/GenBank/DDBJ whole genome shotgun (WGS) entry which is preliminary data.</text>
</comment>
<keyword evidence="1" id="KW-0472">Membrane</keyword>
<reference evidence="4" key="1">
    <citation type="journal article" date="2019" name="Int. J. Syst. Evol. Microbiol.">
        <title>The Global Catalogue of Microorganisms (GCM) 10K type strain sequencing project: providing services to taxonomists for standard genome sequencing and annotation.</title>
        <authorList>
            <consortium name="The Broad Institute Genomics Platform"/>
            <consortium name="The Broad Institute Genome Sequencing Center for Infectious Disease"/>
            <person name="Wu L."/>
            <person name="Ma J."/>
        </authorList>
    </citation>
    <scope>NUCLEOTIDE SEQUENCE [LARGE SCALE GENOMIC DNA]</scope>
    <source>
        <strain evidence="4">CCM 9110</strain>
    </source>
</reference>
<keyword evidence="1" id="KW-0812">Transmembrane</keyword>
<organism evidence="3 4">
    <name type="scientific">Lacticaseibacillus suilingensis</name>
    <dbReference type="NCBI Taxonomy" id="2799577"/>
    <lineage>
        <taxon>Bacteria</taxon>
        <taxon>Bacillati</taxon>
        <taxon>Bacillota</taxon>
        <taxon>Bacilli</taxon>
        <taxon>Lactobacillales</taxon>
        <taxon>Lactobacillaceae</taxon>
        <taxon>Lacticaseibacillus</taxon>
    </lineage>
</organism>
<proteinExistence type="predicted"/>
<dbReference type="RefSeq" id="WP_204117865.1">
    <property type="nucleotide sequence ID" value="NZ_BOLV01000001.1"/>
</dbReference>
<dbReference type="Pfam" id="PF07853">
    <property type="entry name" value="DUF1648"/>
    <property type="match status" value="1"/>
</dbReference>